<evidence type="ECO:0000313" key="2">
    <source>
        <dbReference type="EMBL" id="GMS89204.1"/>
    </source>
</evidence>
<comment type="caution">
    <text evidence="2">The sequence shown here is derived from an EMBL/GenBank/DDBJ whole genome shotgun (WGS) entry which is preliminary data.</text>
</comment>
<dbReference type="AlphaFoldDB" id="A0AAV5T6B6"/>
<evidence type="ECO:0000256" key="1">
    <source>
        <dbReference type="SAM" id="MobiDB-lite"/>
    </source>
</evidence>
<gene>
    <name evidence="2" type="ORF">PENTCL1PPCAC_11379</name>
</gene>
<sequence length="88" mass="8921">MVLSSGTSTLNSGSVGGTTETPVVNSAGSEGRPSISPRGTTRIWYFVSGLKLSPSIISSTFPSLGSGSVYLTSFHSLVSSGASSVVYE</sequence>
<evidence type="ECO:0000313" key="3">
    <source>
        <dbReference type="Proteomes" id="UP001432027"/>
    </source>
</evidence>
<organism evidence="2 3">
    <name type="scientific">Pristionchus entomophagus</name>
    <dbReference type="NCBI Taxonomy" id="358040"/>
    <lineage>
        <taxon>Eukaryota</taxon>
        <taxon>Metazoa</taxon>
        <taxon>Ecdysozoa</taxon>
        <taxon>Nematoda</taxon>
        <taxon>Chromadorea</taxon>
        <taxon>Rhabditida</taxon>
        <taxon>Rhabditina</taxon>
        <taxon>Diplogasteromorpha</taxon>
        <taxon>Diplogasteroidea</taxon>
        <taxon>Neodiplogasteridae</taxon>
        <taxon>Pristionchus</taxon>
    </lineage>
</organism>
<protein>
    <submittedName>
        <fullName evidence="2">Uncharacterized protein</fullName>
    </submittedName>
</protein>
<proteinExistence type="predicted"/>
<dbReference type="Proteomes" id="UP001432027">
    <property type="component" value="Unassembled WGS sequence"/>
</dbReference>
<name>A0AAV5T6B6_9BILA</name>
<feature type="compositionally biased region" description="Low complexity" evidence="1">
    <location>
        <begin position="1"/>
        <end position="19"/>
    </location>
</feature>
<dbReference type="EMBL" id="BTSX01000003">
    <property type="protein sequence ID" value="GMS89204.1"/>
    <property type="molecule type" value="Genomic_DNA"/>
</dbReference>
<reference evidence="2" key="1">
    <citation type="submission" date="2023-10" db="EMBL/GenBank/DDBJ databases">
        <title>Genome assembly of Pristionchus species.</title>
        <authorList>
            <person name="Yoshida K."/>
            <person name="Sommer R.J."/>
        </authorList>
    </citation>
    <scope>NUCLEOTIDE SEQUENCE</scope>
    <source>
        <strain evidence="2">RS0144</strain>
    </source>
</reference>
<accession>A0AAV5T6B6</accession>
<feature type="region of interest" description="Disordered" evidence="1">
    <location>
        <begin position="1"/>
        <end position="38"/>
    </location>
</feature>
<keyword evidence="3" id="KW-1185">Reference proteome</keyword>
<feature type="non-terminal residue" evidence="2">
    <location>
        <position position="88"/>
    </location>
</feature>